<accession>A0A835Q055</accession>
<reference evidence="4 5" key="1">
    <citation type="journal article" date="2020" name="Nat. Food">
        <title>A phased Vanilla planifolia genome enables genetic improvement of flavour and production.</title>
        <authorList>
            <person name="Hasing T."/>
            <person name="Tang H."/>
            <person name="Brym M."/>
            <person name="Khazi F."/>
            <person name="Huang T."/>
            <person name="Chambers A.H."/>
        </authorList>
    </citation>
    <scope>NUCLEOTIDE SEQUENCE [LARGE SCALE GENOMIC DNA]</scope>
    <source>
        <tissue evidence="4">Leaf</tissue>
    </source>
</reference>
<evidence type="ECO:0000256" key="2">
    <source>
        <dbReference type="ARBA" id="ARBA00023242"/>
    </source>
</evidence>
<dbReference type="InterPro" id="IPR058719">
    <property type="entry name" value="WHD_LYAR"/>
</dbReference>
<comment type="caution">
    <text evidence="4">The sequence shown here is derived from an EMBL/GenBank/DDBJ whole genome shotgun (WGS) entry which is preliminary data.</text>
</comment>
<comment type="subcellular location">
    <subcellularLocation>
        <location evidence="1">Nucleus</location>
    </subcellularLocation>
</comment>
<dbReference type="AlphaFoldDB" id="A0A835Q055"/>
<evidence type="ECO:0000313" key="4">
    <source>
        <dbReference type="EMBL" id="KAG0462208.1"/>
    </source>
</evidence>
<evidence type="ECO:0000259" key="3">
    <source>
        <dbReference type="PROSITE" id="PS50174"/>
    </source>
</evidence>
<dbReference type="Pfam" id="PF01585">
    <property type="entry name" value="G-patch"/>
    <property type="match status" value="1"/>
</dbReference>
<dbReference type="OrthoDB" id="29523at2759"/>
<sequence>MASPEAPLCYAGVAKQSAAFRLMKQMGWEEGEGLGKDKQGIKKHVVVKNKQDTKGVGLEKATNNWVFDTSQFDNILRRLKVGIQNDGDVFETKSTAQNCEKEKSQLDESVKATRPQGRYKKRESGKAVKAYSENDLQGILGNRQEDSLQVTAGEPVLFGVFDSNASRDGIESKYQFKQWWGHKHGFVSGGLLGAESSNEPLEQKYSQCLMLGKKNGFGEEDQENLYKLVQDKATSGKQGLGIREKPKKVAGFHWNGRKTSFNDSVIECSADSKGSMIHKPTGSQAVIKDEAKNKLKKLSKELLRQAPFQSLRLKKLKVLLEEHSESIFSDCSSKLEALSYLKRKLERSESFRIEGKRVTLVL</sequence>
<dbReference type="GO" id="GO:0003676">
    <property type="term" value="F:nucleic acid binding"/>
    <property type="evidence" value="ECO:0007669"/>
    <property type="project" value="InterPro"/>
</dbReference>
<dbReference type="InterPro" id="IPR000467">
    <property type="entry name" value="G_patch_dom"/>
</dbReference>
<gene>
    <name evidence="4" type="ORF">HPP92_020684</name>
</gene>
<dbReference type="PANTHER" id="PTHR23149">
    <property type="entry name" value="G PATCH DOMAIN CONTAINING PROTEIN"/>
    <property type="match status" value="1"/>
</dbReference>
<dbReference type="EMBL" id="JADCNM010000011">
    <property type="protein sequence ID" value="KAG0462208.1"/>
    <property type="molecule type" value="Genomic_DNA"/>
</dbReference>
<dbReference type="InterPro" id="IPR050656">
    <property type="entry name" value="PINX1"/>
</dbReference>
<dbReference type="PROSITE" id="PS50174">
    <property type="entry name" value="G_PATCH"/>
    <property type="match status" value="1"/>
</dbReference>
<keyword evidence="2" id="KW-0539">Nucleus</keyword>
<name>A0A835Q055_VANPL</name>
<proteinExistence type="predicted"/>
<dbReference type="PANTHER" id="PTHR23149:SF9">
    <property type="entry name" value="G PATCH DOMAIN-CONTAINING PROTEIN 4"/>
    <property type="match status" value="1"/>
</dbReference>
<dbReference type="GO" id="GO:0005730">
    <property type="term" value="C:nucleolus"/>
    <property type="evidence" value="ECO:0007669"/>
    <property type="project" value="TreeGrafter"/>
</dbReference>
<feature type="domain" description="G-patch" evidence="3">
    <location>
        <begin position="15"/>
        <end position="61"/>
    </location>
</feature>
<dbReference type="SMART" id="SM00443">
    <property type="entry name" value="G_patch"/>
    <property type="match status" value="1"/>
</dbReference>
<dbReference type="Pfam" id="PF25879">
    <property type="entry name" value="WHD_LYAR"/>
    <property type="match status" value="1"/>
</dbReference>
<evidence type="ECO:0000256" key="1">
    <source>
        <dbReference type="ARBA" id="ARBA00004123"/>
    </source>
</evidence>
<protein>
    <recommendedName>
        <fullName evidence="3">G-patch domain-containing protein</fullName>
    </recommendedName>
</protein>
<organism evidence="4 5">
    <name type="scientific">Vanilla planifolia</name>
    <name type="common">Vanilla</name>
    <dbReference type="NCBI Taxonomy" id="51239"/>
    <lineage>
        <taxon>Eukaryota</taxon>
        <taxon>Viridiplantae</taxon>
        <taxon>Streptophyta</taxon>
        <taxon>Embryophyta</taxon>
        <taxon>Tracheophyta</taxon>
        <taxon>Spermatophyta</taxon>
        <taxon>Magnoliopsida</taxon>
        <taxon>Liliopsida</taxon>
        <taxon>Asparagales</taxon>
        <taxon>Orchidaceae</taxon>
        <taxon>Vanilloideae</taxon>
        <taxon>Vanilleae</taxon>
        <taxon>Vanilla</taxon>
    </lineage>
</organism>
<evidence type="ECO:0000313" key="5">
    <source>
        <dbReference type="Proteomes" id="UP000639772"/>
    </source>
</evidence>
<dbReference type="Proteomes" id="UP000639772">
    <property type="component" value="Chromosome 11"/>
</dbReference>